<proteinExistence type="predicted"/>
<evidence type="ECO:0000313" key="2">
    <source>
        <dbReference type="Proteomes" id="UP001141806"/>
    </source>
</evidence>
<sequence>MHWEDAGHETRDGLPVMVDNPVATASPIRHGNNSQSVLGNWVDVDEGDEQDLEEGELEEYVEKRVPSLPKQSEIMGTTPMAVSSSAREGMVVASNPGRVEVLFPDIAVVDQSLQGNGGFTTVEKRQPVTKGTEKQQAIVAKARETSLARLASL</sequence>
<keyword evidence="2" id="KW-1185">Reference proteome</keyword>
<organism evidence="1 2">
    <name type="scientific">Protea cynaroides</name>
    <dbReference type="NCBI Taxonomy" id="273540"/>
    <lineage>
        <taxon>Eukaryota</taxon>
        <taxon>Viridiplantae</taxon>
        <taxon>Streptophyta</taxon>
        <taxon>Embryophyta</taxon>
        <taxon>Tracheophyta</taxon>
        <taxon>Spermatophyta</taxon>
        <taxon>Magnoliopsida</taxon>
        <taxon>Proteales</taxon>
        <taxon>Proteaceae</taxon>
        <taxon>Protea</taxon>
    </lineage>
</organism>
<evidence type="ECO:0000313" key="1">
    <source>
        <dbReference type="EMBL" id="KAJ4961650.1"/>
    </source>
</evidence>
<reference evidence="1" key="1">
    <citation type="journal article" date="2023" name="Plant J.">
        <title>The genome of the king protea, Protea cynaroides.</title>
        <authorList>
            <person name="Chang J."/>
            <person name="Duong T.A."/>
            <person name="Schoeman C."/>
            <person name="Ma X."/>
            <person name="Roodt D."/>
            <person name="Barker N."/>
            <person name="Li Z."/>
            <person name="Van de Peer Y."/>
            <person name="Mizrachi E."/>
        </authorList>
    </citation>
    <scope>NUCLEOTIDE SEQUENCE</scope>
    <source>
        <tissue evidence="1">Young leaves</tissue>
    </source>
</reference>
<gene>
    <name evidence="1" type="ORF">NE237_021560</name>
</gene>
<comment type="caution">
    <text evidence="1">The sequence shown here is derived from an EMBL/GenBank/DDBJ whole genome shotgun (WGS) entry which is preliminary data.</text>
</comment>
<dbReference type="AlphaFoldDB" id="A0A9Q0H9C7"/>
<dbReference type="EMBL" id="JAMYWD010000009">
    <property type="protein sequence ID" value="KAJ4961650.1"/>
    <property type="molecule type" value="Genomic_DNA"/>
</dbReference>
<name>A0A9Q0H9C7_9MAGN</name>
<protein>
    <submittedName>
        <fullName evidence="1">Uncharacterized protein</fullName>
    </submittedName>
</protein>
<dbReference type="Proteomes" id="UP001141806">
    <property type="component" value="Unassembled WGS sequence"/>
</dbReference>
<accession>A0A9Q0H9C7</accession>